<feature type="compositionally biased region" description="Polar residues" evidence="1">
    <location>
        <begin position="1"/>
        <end position="13"/>
    </location>
</feature>
<dbReference type="AlphaFoldDB" id="A0AAV9ZF39"/>
<evidence type="ECO:0000313" key="2">
    <source>
        <dbReference type="EMBL" id="KAK6981102.1"/>
    </source>
</evidence>
<dbReference type="GO" id="GO:0033167">
    <property type="term" value="C:ARC complex"/>
    <property type="evidence" value="ECO:0007669"/>
    <property type="project" value="InterPro"/>
</dbReference>
<feature type="region of interest" description="Disordered" evidence="1">
    <location>
        <begin position="675"/>
        <end position="730"/>
    </location>
</feature>
<evidence type="ECO:0000313" key="3">
    <source>
        <dbReference type="Proteomes" id="UP001362999"/>
    </source>
</evidence>
<dbReference type="GO" id="GO:0031047">
    <property type="term" value="P:regulatory ncRNA-mediated gene silencing"/>
    <property type="evidence" value="ECO:0007669"/>
    <property type="project" value="InterPro"/>
</dbReference>
<sequence>MSMSTASKPTHTSAPPPPAQNHKFTFPPFPAVPEGVTLIPFKDFKEHGIQPFLGDDEIERDGLGIPTIALRTKHDTDVSKTNPTKSAMKKTATRNGFWRKEWWEDWEEGEDLRVHGPYDPNVAQVDRFHQAASDFQKYRKFPPASTNVQYLWDQFRIFAGLLSTTPVWQKTSEKPADDDGDNPENLSDDEDDFDSAAVHQSQNDGQRPKRLRPRAPYDLYGKSPTLVENNDEIQELLSQARAAKEDKVVEFLNDPARGVRVFLSSYMIYQGLVYADKNLTNAPYLLRFFLNYLLRARVFPADHSMERSLKAALEVVERAEKELPRTAVLARGLVDEFGGACAAGWGARGDCVVEVQVGGGVGEGGEGGGEGDGDDEFEARLSEGNVEVEVDDAPSAATIVEVNLDTPSPPPPASPSPSPTPKDEIDALDPELFVVPPSSSSDPASSWGIDPDADLDAAEDWTAPTRPSLLALLGATALPLTHTPGVVEWSVRRVKGVLMPVPASAVSAPPSSSSLGANGGGNPSGDQGEGGPDAEAVERALEARFARVVMGPWVGWDGGEEATQPARILRSSVGEVVVDLPSFSALHSSGTPSTGTPTTTTSAATPSSAAPATPAAASATAPAAGPLGLKPHNLLTDDITLLLDPAVAKELVVGMGVGGTWVQIARVGDVPTSPFSSSFSSKIDNAGGGAGNAKEHGEKDGEKEKARDGENVKKENSKPKKKKPLTKAQKERRGLRYWYLDDHMMVLPSYWLV</sequence>
<feature type="region of interest" description="Disordered" evidence="1">
    <location>
        <begin position="1"/>
        <end position="28"/>
    </location>
</feature>
<evidence type="ECO:0000256" key="1">
    <source>
        <dbReference type="SAM" id="MobiDB-lite"/>
    </source>
</evidence>
<feature type="region of interest" description="Disordered" evidence="1">
    <location>
        <begin position="402"/>
        <end position="425"/>
    </location>
</feature>
<feature type="compositionally biased region" description="Low complexity" evidence="1">
    <location>
        <begin position="588"/>
        <end position="621"/>
    </location>
</feature>
<feature type="region of interest" description="Disordered" evidence="1">
    <location>
        <begin position="170"/>
        <end position="215"/>
    </location>
</feature>
<keyword evidence="3" id="KW-1185">Reference proteome</keyword>
<reference evidence="2 3" key="1">
    <citation type="journal article" date="2024" name="J Genomics">
        <title>Draft genome sequencing and assembly of Favolaschia claudopus CIRM-BRFM 2984 isolated from oak limbs.</title>
        <authorList>
            <person name="Navarro D."/>
            <person name="Drula E."/>
            <person name="Chaduli D."/>
            <person name="Cazenave R."/>
            <person name="Ahrendt S."/>
            <person name="Wang J."/>
            <person name="Lipzen A."/>
            <person name="Daum C."/>
            <person name="Barry K."/>
            <person name="Grigoriev I.V."/>
            <person name="Favel A."/>
            <person name="Rosso M.N."/>
            <person name="Martin F."/>
        </authorList>
    </citation>
    <scope>NUCLEOTIDE SEQUENCE [LARGE SCALE GENOMIC DNA]</scope>
    <source>
        <strain evidence="2 3">CIRM-BRFM 2984</strain>
    </source>
</reference>
<feature type="compositionally biased region" description="Pro residues" evidence="1">
    <location>
        <begin position="407"/>
        <end position="420"/>
    </location>
</feature>
<feature type="compositionally biased region" description="Acidic residues" evidence="1">
    <location>
        <begin position="178"/>
        <end position="194"/>
    </location>
</feature>
<feature type="compositionally biased region" description="Gly residues" evidence="1">
    <location>
        <begin position="517"/>
        <end position="531"/>
    </location>
</feature>
<dbReference type="Pfam" id="PF09692">
    <property type="entry name" value="Arb1"/>
    <property type="match status" value="1"/>
</dbReference>
<dbReference type="InterPro" id="IPR018606">
    <property type="entry name" value="Arb1"/>
</dbReference>
<comment type="caution">
    <text evidence="2">The sequence shown here is derived from an EMBL/GenBank/DDBJ whole genome shotgun (WGS) entry which is preliminary data.</text>
</comment>
<organism evidence="2 3">
    <name type="scientific">Favolaschia claudopus</name>
    <dbReference type="NCBI Taxonomy" id="2862362"/>
    <lineage>
        <taxon>Eukaryota</taxon>
        <taxon>Fungi</taxon>
        <taxon>Dikarya</taxon>
        <taxon>Basidiomycota</taxon>
        <taxon>Agaricomycotina</taxon>
        <taxon>Agaricomycetes</taxon>
        <taxon>Agaricomycetidae</taxon>
        <taxon>Agaricales</taxon>
        <taxon>Marasmiineae</taxon>
        <taxon>Mycenaceae</taxon>
        <taxon>Favolaschia</taxon>
    </lineage>
</organism>
<dbReference type="EMBL" id="JAWWNJ010000153">
    <property type="protein sequence ID" value="KAK6981102.1"/>
    <property type="molecule type" value="Genomic_DNA"/>
</dbReference>
<proteinExistence type="predicted"/>
<feature type="compositionally biased region" description="Low complexity" evidence="1">
    <location>
        <begin position="504"/>
        <end position="516"/>
    </location>
</feature>
<gene>
    <name evidence="2" type="ORF">R3P38DRAFT_3293842</name>
</gene>
<accession>A0AAV9ZF39</accession>
<protein>
    <submittedName>
        <fullName evidence="2">Uncharacterized protein</fullName>
    </submittedName>
</protein>
<feature type="region of interest" description="Disordered" evidence="1">
    <location>
        <begin position="584"/>
        <end position="621"/>
    </location>
</feature>
<feature type="compositionally biased region" description="Basic and acidic residues" evidence="1">
    <location>
        <begin position="693"/>
        <end position="718"/>
    </location>
</feature>
<dbReference type="Proteomes" id="UP001362999">
    <property type="component" value="Unassembled WGS sequence"/>
</dbReference>
<feature type="region of interest" description="Disordered" evidence="1">
    <location>
        <begin position="504"/>
        <end position="534"/>
    </location>
</feature>
<name>A0AAV9ZF39_9AGAR</name>